<proteinExistence type="predicted"/>
<feature type="non-terminal residue" evidence="2">
    <location>
        <position position="1"/>
    </location>
</feature>
<organism evidence="2">
    <name type="scientific">hydrothermal vent metagenome</name>
    <dbReference type="NCBI Taxonomy" id="652676"/>
    <lineage>
        <taxon>unclassified sequences</taxon>
        <taxon>metagenomes</taxon>
        <taxon>ecological metagenomes</taxon>
    </lineage>
</organism>
<sequence>GHSCGIKSVREFNRDHARIVQGNGRSKSLSELYPPN</sequence>
<evidence type="ECO:0000313" key="2">
    <source>
        <dbReference type="EMBL" id="VAW61776.1"/>
    </source>
</evidence>
<accession>A0A3B0Y058</accession>
<feature type="region of interest" description="Disordered" evidence="1">
    <location>
        <begin position="17"/>
        <end position="36"/>
    </location>
</feature>
<dbReference type="EMBL" id="UOFH01000195">
    <property type="protein sequence ID" value="VAW61776.1"/>
    <property type="molecule type" value="Genomic_DNA"/>
</dbReference>
<protein>
    <submittedName>
        <fullName evidence="2">Uncharacterized protein</fullName>
    </submittedName>
</protein>
<dbReference type="AlphaFoldDB" id="A0A3B0Y058"/>
<reference evidence="2" key="1">
    <citation type="submission" date="2018-06" db="EMBL/GenBank/DDBJ databases">
        <authorList>
            <person name="Zhirakovskaya E."/>
        </authorList>
    </citation>
    <scope>NUCLEOTIDE SEQUENCE</scope>
</reference>
<name>A0A3B0Y058_9ZZZZ</name>
<evidence type="ECO:0000256" key="1">
    <source>
        <dbReference type="SAM" id="MobiDB-lite"/>
    </source>
</evidence>
<gene>
    <name evidence="2" type="ORF">MNBD_GAMMA08-1032</name>
</gene>